<proteinExistence type="predicted"/>
<reference evidence="1" key="1">
    <citation type="journal article" date="2014" name="Front. Microbiol.">
        <title>High frequency of phylogenetically diverse reductive dehalogenase-homologous genes in deep subseafloor sedimentary metagenomes.</title>
        <authorList>
            <person name="Kawai M."/>
            <person name="Futagami T."/>
            <person name="Toyoda A."/>
            <person name="Takaki Y."/>
            <person name="Nishi S."/>
            <person name="Hori S."/>
            <person name="Arai W."/>
            <person name="Tsubouchi T."/>
            <person name="Morono Y."/>
            <person name="Uchiyama I."/>
            <person name="Ito T."/>
            <person name="Fujiyama A."/>
            <person name="Inagaki F."/>
            <person name="Takami H."/>
        </authorList>
    </citation>
    <scope>NUCLEOTIDE SEQUENCE</scope>
    <source>
        <strain evidence="1">Expedition CK06-06</strain>
    </source>
</reference>
<dbReference type="EMBL" id="BARW01002847">
    <property type="protein sequence ID" value="GAI60680.1"/>
    <property type="molecule type" value="Genomic_DNA"/>
</dbReference>
<protein>
    <submittedName>
        <fullName evidence="1">Uncharacterized protein</fullName>
    </submittedName>
</protein>
<organism evidence="1">
    <name type="scientific">marine sediment metagenome</name>
    <dbReference type="NCBI Taxonomy" id="412755"/>
    <lineage>
        <taxon>unclassified sequences</taxon>
        <taxon>metagenomes</taxon>
        <taxon>ecological metagenomes</taxon>
    </lineage>
</organism>
<name>X1RC04_9ZZZZ</name>
<accession>X1RC04</accession>
<gene>
    <name evidence="1" type="ORF">S12H4_07646</name>
</gene>
<sequence>TWNIPTRVDVRRWWDMRSIDETELRSIYHRQGYHGKDLDNYVKWTKIYVDFPDLMARYSKGWIPIEEVKHQLVEVDKMPEDRFEELLQTKIKAVQEERIAETTALTRSLIIRGAKEEKLTRDETIELLMLKNYNLWEAEYIYDIEVGAASSPETPMEYRQLVESYRHAVGLDFKEVPPELLEADRKRSDLRIKLADARSRAAPEVPELEAALEIAEVTFQNMKAGYKNGWINLEDVKAQLVTVDGMKEERFEELLQTKIKAVQEERVASTTALTRSLIIKGAKAVPPKLTREETIELLMLKNYDKWEAEYIYDIEVTGAASPETPMEYRQLVESYRHAVGLDFKEVPPELLEADRKRSDLRIKLADARSRAAPEVPELEAALEIAEVTFQNMKAG</sequence>
<dbReference type="AlphaFoldDB" id="X1RC04"/>
<feature type="non-terminal residue" evidence="1">
    <location>
        <position position="395"/>
    </location>
</feature>
<feature type="non-terminal residue" evidence="1">
    <location>
        <position position="1"/>
    </location>
</feature>
<evidence type="ECO:0000313" key="1">
    <source>
        <dbReference type="EMBL" id="GAI60680.1"/>
    </source>
</evidence>
<comment type="caution">
    <text evidence="1">The sequence shown here is derived from an EMBL/GenBank/DDBJ whole genome shotgun (WGS) entry which is preliminary data.</text>
</comment>